<reference evidence="2" key="1">
    <citation type="journal article" date="2015" name="PLoS ONE">
        <title>Comprehensive Evaluation of Toxoplasma gondii VEG and Neospora caninum LIV Genomes with Tachyzoite Stage Transcriptome and Proteome Defines Novel Transcript Features.</title>
        <authorList>
            <person name="Ramaprasad A."/>
            <person name="Mourier T."/>
            <person name="Naeem R."/>
            <person name="Malas T.B."/>
            <person name="Moussa E."/>
            <person name="Panigrahi A."/>
            <person name="Vermont S.J."/>
            <person name="Otto T.D."/>
            <person name="Wastling J."/>
            <person name="Pain A."/>
        </authorList>
    </citation>
    <scope>NUCLEOTIDE SEQUENCE</scope>
    <source>
        <strain evidence="2">Liverpool</strain>
    </source>
</reference>
<sequence length="484" mass="52505">MACHHLAAFFSRQAGSLCSRRGRNVLSVFALFCFAIGFLGRHGENQISSFASAADGSAESGVGSSSPGGSEGQGAGGGLSISSLLSMASNSETLQQILGDFSKQASEYLKENNALERLGLSHFQENLERVTTLIGVKPNLRKTITLNRRSLDVLYLPIYTFSQQRAVERNAEADDNAISVVLQDPHMARFIAKYVDMEPSRTMSTAPKHIDSFLQQIQEVQRYVLSEGPIVFSLVSRLDAVVSAFLQYTQAMFSSIARYLSLTDRFAKNKRALFFFGKYTLPKLLKVLFIINDIEAQLLRRSEMLESPEDAKHLRQQLRVLVKKSSETVGSLHDLSKGCLIGCSAAFQIEYAVCLKNYEEGERADIAFHPFASTPPLEGMTLPSSAAALGEANAASSTEALDASQYLKVVHDQAQAEQQRKRREHVSKVAGGVLGVDPEGAALGAGLGLEEESTSGVTATTTSTQAPEDGESDRDAALDLLNSY</sequence>
<protein>
    <submittedName>
        <fullName evidence="2">Kelch motif domain-containing protein, putative</fullName>
    </submittedName>
</protein>
<proteinExistence type="predicted"/>
<evidence type="ECO:0000256" key="1">
    <source>
        <dbReference type="SAM" id="MobiDB-lite"/>
    </source>
</evidence>
<name>A0A0F7U9Z3_NEOCL</name>
<feature type="region of interest" description="Disordered" evidence="1">
    <location>
        <begin position="438"/>
        <end position="474"/>
    </location>
</feature>
<accession>A0A0F7U9Z3</accession>
<dbReference type="AlphaFoldDB" id="A0A0F7U9Z3"/>
<dbReference type="EMBL" id="LN714478">
    <property type="protein sequence ID" value="CEL65217.1"/>
    <property type="molecule type" value="Genomic_DNA"/>
</dbReference>
<evidence type="ECO:0000313" key="2">
    <source>
        <dbReference type="EMBL" id="CEL65217.1"/>
    </source>
</evidence>
<organism evidence="2">
    <name type="scientific">Neospora caninum (strain Liverpool)</name>
    <dbReference type="NCBI Taxonomy" id="572307"/>
    <lineage>
        <taxon>Eukaryota</taxon>
        <taxon>Sar</taxon>
        <taxon>Alveolata</taxon>
        <taxon>Apicomplexa</taxon>
        <taxon>Conoidasida</taxon>
        <taxon>Coccidia</taxon>
        <taxon>Eucoccidiorida</taxon>
        <taxon>Eimeriorina</taxon>
        <taxon>Sarcocystidae</taxon>
        <taxon>Neospora</taxon>
    </lineage>
</organism>
<gene>
    <name evidence="2" type="ORF">BN1204_010740</name>
</gene>
<feature type="compositionally biased region" description="Low complexity" evidence="1">
    <location>
        <begin position="454"/>
        <end position="464"/>
    </location>
</feature>